<feature type="non-terminal residue" evidence="2">
    <location>
        <position position="1"/>
    </location>
</feature>
<dbReference type="Gramene" id="C.cajan_40223.t">
    <property type="protein sequence ID" value="C.cajan_40223.t"/>
    <property type="gene ID" value="C.cajan_40223"/>
</dbReference>
<dbReference type="PANTHER" id="PTHR10925">
    <property type="entry name" value="N-ACETYLTRANSFERASE 10"/>
    <property type="match status" value="1"/>
</dbReference>
<dbReference type="Gene3D" id="3.40.630.30">
    <property type="match status" value="1"/>
</dbReference>
<evidence type="ECO:0000313" key="3">
    <source>
        <dbReference type="Proteomes" id="UP000075243"/>
    </source>
</evidence>
<dbReference type="Proteomes" id="UP000075243">
    <property type="component" value="Unassembled WGS sequence"/>
</dbReference>
<sequence length="61" mass="7060">LSQVELLFVEEATAIPLLVVYCHSCSELWPYVVSHYKNSPNDLKLMVDATAHHFFCITWYS</sequence>
<dbReference type="EMBL" id="KQ484901">
    <property type="protein sequence ID" value="KYP33388.1"/>
    <property type="molecule type" value="Genomic_DNA"/>
</dbReference>
<proteinExistence type="predicted"/>
<dbReference type="PANTHER" id="PTHR10925:SF5">
    <property type="entry name" value="RNA CYTIDINE ACETYLTRANSFERASE"/>
    <property type="match status" value="1"/>
</dbReference>
<gene>
    <name evidence="2" type="ORF">KK1_045769</name>
</gene>
<dbReference type="InterPro" id="IPR000182">
    <property type="entry name" value="GNAT_dom"/>
</dbReference>
<dbReference type="GO" id="GO:0005730">
    <property type="term" value="C:nucleolus"/>
    <property type="evidence" value="ECO:0007669"/>
    <property type="project" value="TreeGrafter"/>
</dbReference>
<evidence type="ECO:0000259" key="1">
    <source>
        <dbReference type="Pfam" id="PF13718"/>
    </source>
</evidence>
<organism evidence="2 3">
    <name type="scientific">Cajanus cajan</name>
    <name type="common">Pigeon pea</name>
    <name type="synonym">Cajanus indicus</name>
    <dbReference type="NCBI Taxonomy" id="3821"/>
    <lineage>
        <taxon>Eukaryota</taxon>
        <taxon>Viridiplantae</taxon>
        <taxon>Streptophyta</taxon>
        <taxon>Embryophyta</taxon>
        <taxon>Tracheophyta</taxon>
        <taxon>Spermatophyta</taxon>
        <taxon>Magnoliopsida</taxon>
        <taxon>eudicotyledons</taxon>
        <taxon>Gunneridae</taxon>
        <taxon>Pentapetalae</taxon>
        <taxon>rosids</taxon>
        <taxon>fabids</taxon>
        <taxon>Fabales</taxon>
        <taxon>Fabaceae</taxon>
        <taxon>Papilionoideae</taxon>
        <taxon>50 kb inversion clade</taxon>
        <taxon>NPAAA clade</taxon>
        <taxon>indigoferoid/millettioid clade</taxon>
        <taxon>Phaseoleae</taxon>
        <taxon>Cajanus</taxon>
    </lineage>
</organism>
<dbReference type="GO" id="GO:0030686">
    <property type="term" value="C:90S preribosome"/>
    <property type="evidence" value="ECO:0007669"/>
    <property type="project" value="TreeGrafter"/>
</dbReference>
<name>A0A151QSU0_CAJCA</name>
<dbReference type="STRING" id="3821.A0A151QSU0"/>
<dbReference type="GO" id="GO:1990883">
    <property type="term" value="F:18S rRNA cytidine N-acetyltransferase activity"/>
    <property type="evidence" value="ECO:0007669"/>
    <property type="project" value="TreeGrafter"/>
</dbReference>
<reference evidence="2" key="1">
    <citation type="journal article" date="2012" name="Nat. Biotechnol.">
        <title>Draft genome sequence of pigeonpea (Cajanus cajan), an orphan legume crop of resource-poor farmers.</title>
        <authorList>
            <person name="Varshney R.K."/>
            <person name="Chen W."/>
            <person name="Li Y."/>
            <person name="Bharti A.K."/>
            <person name="Saxena R.K."/>
            <person name="Schlueter J.A."/>
            <person name="Donoghue M.T."/>
            <person name="Azam S."/>
            <person name="Fan G."/>
            <person name="Whaley A.M."/>
            <person name="Farmer A.D."/>
            <person name="Sheridan J."/>
            <person name="Iwata A."/>
            <person name="Tuteja R."/>
            <person name="Penmetsa R.V."/>
            <person name="Wu W."/>
            <person name="Upadhyaya H.D."/>
            <person name="Yang S.P."/>
            <person name="Shah T."/>
            <person name="Saxena K.B."/>
            <person name="Michael T."/>
            <person name="McCombie W.R."/>
            <person name="Yang B."/>
            <person name="Zhang G."/>
            <person name="Yang H."/>
            <person name="Wang J."/>
            <person name="Spillane C."/>
            <person name="Cook D.R."/>
            <person name="May G.D."/>
            <person name="Xu X."/>
            <person name="Jackson S.A."/>
        </authorList>
    </citation>
    <scope>NUCLEOTIDE SEQUENCE [LARGE SCALE GENOMIC DNA]</scope>
</reference>
<dbReference type="InterPro" id="IPR032672">
    <property type="entry name" value="TmcA/NAT10/Kre33"/>
</dbReference>
<dbReference type="AlphaFoldDB" id="A0A151QSU0"/>
<dbReference type="Pfam" id="PF13718">
    <property type="entry name" value="GNAT_acetyltr_2"/>
    <property type="match status" value="1"/>
</dbReference>
<dbReference type="GO" id="GO:1904812">
    <property type="term" value="P:rRNA acetylation involved in maturation of SSU-rRNA"/>
    <property type="evidence" value="ECO:0007669"/>
    <property type="project" value="TreeGrafter"/>
</dbReference>
<evidence type="ECO:0000313" key="2">
    <source>
        <dbReference type="EMBL" id="KYP33388.1"/>
    </source>
</evidence>
<dbReference type="GO" id="GO:0000049">
    <property type="term" value="F:tRNA binding"/>
    <property type="evidence" value="ECO:0007669"/>
    <property type="project" value="TreeGrafter"/>
</dbReference>
<accession>A0A151QSU0</accession>
<feature type="domain" description="N-acetyltransferase" evidence="1">
    <location>
        <begin position="31"/>
        <end position="57"/>
    </location>
</feature>
<protein>
    <submittedName>
        <fullName evidence="2">N-acetyltransferase 10</fullName>
    </submittedName>
</protein>
<keyword evidence="3" id="KW-1185">Reference proteome</keyword>